<comment type="caution">
    <text evidence="2">The sequence shown here is derived from an EMBL/GenBank/DDBJ whole genome shotgun (WGS) entry which is preliminary data.</text>
</comment>
<feature type="compositionally biased region" description="Polar residues" evidence="1">
    <location>
        <begin position="339"/>
        <end position="356"/>
    </location>
</feature>
<proteinExistence type="predicted"/>
<name>A0AAD7TPV5_9APHY</name>
<reference evidence="2" key="1">
    <citation type="submission" date="2022-11" db="EMBL/GenBank/DDBJ databases">
        <title>Genome Sequence of Cubamyces cubensis.</title>
        <authorList>
            <person name="Buettner E."/>
        </authorList>
    </citation>
    <scope>NUCLEOTIDE SEQUENCE</scope>
    <source>
        <strain evidence="2">MPL-01</strain>
    </source>
</reference>
<feature type="compositionally biased region" description="Low complexity" evidence="1">
    <location>
        <begin position="291"/>
        <end position="303"/>
    </location>
</feature>
<feature type="compositionally biased region" description="Polar residues" evidence="1">
    <location>
        <begin position="43"/>
        <end position="84"/>
    </location>
</feature>
<gene>
    <name evidence="2" type="ORF">ONZ51_g8901</name>
</gene>
<feature type="region of interest" description="Disordered" evidence="1">
    <location>
        <begin position="1"/>
        <end position="147"/>
    </location>
</feature>
<feature type="compositionally biased region" description="Polar residues" evidence="1">
    <location>
        <begin position="467"/>
        <end position="488"/>
    </location>
</feature>
<evidence type="ECO:0000313" key="3">
    <source>
        <dbReference type="Proteomes" id="UP001215151"/>
    </source>
</evidence>
<accession>A0AAD7TPV5</accession>
<feature type="region of interest" description="Disordered" evidence="1">
    <location>
        <begin position="205"/>
        <end position="243"/>
    </location>
</feature>
<feature type="compositionally biased region" description="Polar residues" evidence="1">
    <location>
        <begin position="135"/>
        <end position="147"/>
    </location>
</feature>
<dbReference type="Proteomes" id="UP001215151">
    <property type="component" value="Unassembled WGS sequence"/>
</dbReference>
<feature type="region of interest" description="Disordered" evidence="1">
    <location>
        <begin position="164"/>
        <end position="184"/>
    </location>
</feature>
<dbReference type="AlphaFoldDB" id="A0AAD7TPV5"/>
<feature type="compositionally biased region" description="Low complexity" evidence="1">
    <location>
        <begin position="377"/>
        <end position="389"/>
    </location>
</feature>
<protein>
    <submittedName>
        <fullName evidence="2">Uncharacterized protein</fullName>
    </submittedName>
</protein>
<evidence type="ECO:0000313" key="2">
    <source>
        <dbReference type="EMBL" id="KAJ8469562.1"/>
    </source>
</evidence>
<sequence>MSNANSQPRRGPRTRQRHASQDVWKYTSPEDYAPTNAEEERSPNASAVTSASGSQPPRSNASSRVNQLHSQQASTSSNISQGKRTATKRKRAADERSGALQGGERSSKRKRASPRLAEDELKSRRSMASPRESARSLQQAASPSVYDSHTVHWEDSYLVAYDHSSASGSQVEGPSSRPHGVIDTFPGPNVYTPFTADSLLCASASPSEVNSRPRSSPSLSTAGLQATGGAANVAGPSTTRTSPTSLLQHTLFWNQTPQDFSSSAPSQAVHDALASSPASAIGSALSDTPRSWSAASAATQSASDQPSRRAPAHAHTRDHTDRAGPSGGRRSVRLEPQASRDTTAGRQSSVQTSSRGVKSAERATSKRKSPRTNAVQPAARSSPRASLPSVGPSPAVRAVQPSHSLLANASEPSSHVFPVTPAYPPDPSLQARNTEQRPRRKPPGHWLEISGLQGGDVSAAAPAPQMLRQSPGLSSAATRENTRASQSARLLPAGREAQRLSLSMPPPRALGRTSLAAGLSQPTGQRTAQPAMRSPENAAQQAFLQSLTSNEWQVIRGERLVVEGGWGSSIGGVGEDCWVGVVGADGLIYQTMLPIPCHGRCPMHRHDTHNGAA</sequence>
<feature type="compositionally biased region" description="Polar residues" evidence="1">
    <location>
        <begin position="164"/>
        <end position="173"/>
    </location>
</feature>
<feature type="compositionally biased region" description="Polar residues" evidence="1">
    <location>
        <begin position="205"/>
        <end position="224"/>
    </location>
</feature>
<feature type="region of interest" description="Disordered" evidence="1">
    <location>
        <begin position="280"/>
        <end position="397"/>
    </location>
</feature>
<feature type="region of interest" description="Disordered" evidence="1">
    <location>
        <begin position="409"/>
        <end position="538"/>
    </location>
</feature>
<organism evidence="2 3">
    <name type="scientific">Trametes cubensis</name>
    <dbReference type="NCBI Taxonomy" id="1111947"/>
    <lineage>
        <taxon>Eukaryota</taxon>
        <taxon>Fungi</taxon>
        <taxon>Dikarya</taxon>
        <taxon>Basidiomycota</taxon>
        <taxon>Agaricomycotina</taxon>
        <taxon>Agaricomycetes</taxon>
        <taxon>Polyporales</taxon>
        <taxon>Polyporaceae</taxon>
        <taxon>Trametes</taxon>
    </lineage>
</organism>
<dbReference type="EMBL" id="JAPEVG010000284">
    <property type="protein sequence ID" value="KAJ8469562.1"/>
    <property type="molecule type" value="Genomic_DNA"/>
</dbReference>
<keyword evidence="3" id="KW-1185">Reference proteome</keyword>
<evidence type="ECO:0000256" key="1">
    <source>
        <dbReference type="SAM" id="MobiDB-lite"/>
    </source>
</evidence>